<name>A0AAV4QC59_CAEEX</name>
<proteinExistence type="predicted"/>
<dbReference type="EMBL" id="BPLR01006030">
    <property type="protein sequence ID" value="GIY06994.1"/>
    <property type="molecule type" value="Genomic_DNA"/>
</dbReference>
<evidence type="ECO:0000313" key="1">
    <source>
        <dbReference type="EMBL" id="GIY06994.1"/>
    </source>
</evidence>
<accession>A0AAV4QC59</accession>
<keyword evidence="2" id="KW-1185">Reference proteome</keyword>
<sequence length="75" mass="8164">MSLLRATGSVCFGSGNERGCLVAAIGEKRMLQRQRMFGNAHKDDPPSSVGFCKGISVGGRIHCLIKLMPSVGWWR</sequence>
<protein>
    <submittedName>
        <fullName evidence="1">Uncharacterized protein</fullName>
    </submittedName>
</protein>
<dbReference type="AlphaFoldDB" id="A0AAV4QC59"/>
<gene>
    <name evidence="1" type="ORF">CEXT_154541</name>
</gene>
<dbReference type="Proteomes" id="UP001054945">
    <property type="component" value="Unassembled WGS sequence"/>
</dbReference>
<reference evidence="1 2" key="1">
    <citation type="submission" date="2021-06" db="EMBL/GenBank/DDBJ databases">
        <title>Caerostris extrusa draft genome.</title>
        <authorList>
            <person name="Kono N."/>
            <person name="Arakawa K."/>
        </authorList>
    </citation>
    <scope>NUCLEOTIDE SEQUENCE [LARGE SCALE GENOMIC DNA]</scope>
</reference>
<comment type="caution">
    <text evidence="1">The sequence shown here is derived from an EMBL/GenBank/DDBJ whole genome shotgun (WGS) entry which is preliminary data.</text>
</comment>
<organism evidence="1 2">
    <name type="scientific">Caerostris extrusa</name>
    <name type="common">Bark spider</name>
    <name type="synonym">Caerostris bankana</name>
    <dbReference type="NCBI Taxonomy" id="172846"/>
    <lineage>
        <taxon>Eukaryota</taxon>
        <taxon>Metazoa</taxon>
        <taxon>Ecdysozoa</taxon>
        <taxon>Arthropoda</taxon>
        <taxon>Chelicerata</taxon>
        <taxon>Arachnida</taxon>
        <taxon>Araneae</taxon>
        <taxon>Araneomorphae</taxon>
        <taxon>Entelegynae</taxon>
        <taxon>Araneoidea</taxon>
        <taxon>Araneidae</taxon>
        <taxon>Caerostris</taxon>
    </lineage>
</organism>
<evidence type="ECO:0000313" key="2">
    <source>
        <dbReference type="Proteomes" id="UP001054945"/>
    </source>
</evidence>